<organism evidence="1">
    <name type="scientific">marine sediment metagenome</name>
    <dbReference type="NCBI Taxonomy" id="412755"/>
    <lineage>
        <taxon>unclassified sequences</taxon>
        <taxon>metagenomes</taxon>
        <taxon>ecological metagenomes</taxon>
    </lineage>
</organism>
<dbReference type="EMBL" id="BARW01033003">
    <property type="protein sequence ID" value="GAJ05110.1"/>
    <property type="molecule type" value="Genomic_DNA"/>
</dbReference>
<sequence>SEKQATLNISLEVKGEPGSVEFPGQSYDGRWL</sequence>
<dbReference type="AlphaFoldDB" id="X1VEL2"/>
<name>X1VEL2_9ZZZZ</name>
<proteinExistence type="predicted"/>
<reference evidence="1" key="1">
    <citation type="journal article" date="2014" name="Front. Microbiol.">
        <title>High frequency of phylogenetically diverse reductive dehalogenase-homologous genes in deep subseafloor sedimentary metagenomes.</title>
        <authorList>
            <person name="Kawai M."/>
            <person name="Futagami T."/>
            <person name="Toyoda A."/>
            <person name="Takaki Y."/>
            <person name="Nishi S."/>
            <person name="Hori S."/>
            <person name="Arai W."/>
            <person name="Tsubouchi T."/>
            <person name="Morono Y."/>
            <person name="Uchiyama I."/>
            <person name="Ito T."/>
            <person name="Fujiyama A."/>
            <person name="Inagaki F."/>
            <person name="Takami H."/>
        </authorList>
    </citation>
    <scope>NUCLEOTIDE SEQUENCE</scope>
    <source>
        <strain evidence="1">Expedition CK06-06</strain>
    </source>
</reference>
<comment type="caution">
    <text evidence="1">The sequence shown here is derived from an EMBL/GenBank/DDBJ whole genome shotgun (WGS) entry which is preliminary data.</text>
</comment>
<protein>
    <submittedName>
        <fullName evidence="1">Uncharacterized protein</fullName>
    </submittedName>
</protein>
<feature type="non-terminal residue" evidence="1">
    <location>
        <position position="1"/>
    </location>
</feature>
<accession>X1VEL2</accession>
<evidence type="ECO:0000313" key="1">
    <source>
        <dbReference type="EMBL" id="GAJ05110.1"/>
    </source>
</evidence>
<gene>
    <name evidence="1" type="ORF">S12H4_52092</name>
</gene>